<dbReference type="PANTHER" id="PTHR42760">
    <property type="entry name" value="SHORT-CHAIN DEHYDROGENASES/REDUCTASES FAMILY MEMBER"/>
    <property type="match status" value="1"/>
</dbReference>
<name>A0A2T4YQE9_9SPHN</name>
<keyword evidence="3" id="KW-1185">Reference proteome</keyword>
<protein>
    <submittedName>
        <fullName evidence="2">NAD(P)-dependent dehydrogenase (Short-subunit alcohol dehydrogenase family)</fullName>
    </submittedName>
</protein>
<organism evidence="2 3">
    <name type="scientific">Sphingomonas aerolata</name>
    <dbReference type="NCBI Taxonomy" id="185951"/>
    <lineage>
        <taxon>Bacteria</taxon>
        <taxon>Pseudomonadati</taxon>
        <taxon>Pseudomonadota</taxon>
        <taxon>Alphaproteobacteria</taxon>
        <taxon>Sphingomonadales</taxon>
        <taxon>Sphingomonadaceae</taxon>
        <taxon>Sphingomonas</taxon>
    </lineage>
</organism>
<proteinExistence type="inferred from homology"/>
<accession>A0A2T4YQE9</accession>
<dbReference type="GO" id="GO:0016616">
    <property type="term" value="F:oxidoreductase activity, acting on the CH-OH group of donors, NAD or NADP as acceptor"/>
    <property type="evidence" value="ECO:0007669"/>
    <property type="project" value="TreeGrafter"/>
</dbReference>
<dbReference type="Proteomes" id="UP000240996">
    <property type="component" value="Unassembled WGS sequence"/>
</dbReference>
<dbReference type="InterPro" id="IPR036291">
    <property type="entry name" value="NAD(P)-bd_dom_sf"/>
</dbReference>
<dbReference type="PANTHER" id="PTHR42760:SF40">
    <property type="entry name" value="3-OXOACYL-[ACYL-CARRIER-PROTEIN] REDUCTASE, CHLOROPLASTIC"/>
    <property type="match status" value="1"/>
</dbReference>
<reference evidence="2 3" key="1">
    <citation type="submission" date="2018-04" db="EMBL/GenBank/DDBJ databases">
        <title>Genomic Encyclopedia of Type Strains, Phase III (KMG-III): the genomes of soil and plant-associated and newly described type strains.</title>
        <authorList>
            <person name="Whitman W."/>
        </authorList>
    </citation>
    <scope>NUCLEOTIDE SEQUENCE [LARGE SCALE GENOMIC DNA]</scope>
    <source>
        <strain evidence="2 3">NW12</strain>
    </source>
</reference>
<dbReference type="GO" id="GO:0030497">
    <property type="term" value="P:fatty acid elongation"/>
    <property type="evidence" value="ECO:0007669"/>
    <property type="project" value="TreeGrafter"/>
</dbReference>
<dbReference type="AlphaFoldDB" id="A0A2T4YQE9"/>
<dbReference type="Gene3D" id="3.40.50.720">
    <property type="entry name" value="NAD(P)-binding Rossmann-like Domain"/>
    <property type="match status" value="1"/>
</dbReference>
<sequence>MTILLTGSSRGIGAAIHQALTDAGATVIGHKSSNAGSASGLPADFADPAGPTALWTAALEQAGGTIDVLINNAGVFEASPLGDGDWTAQWERTMRINLTASAELCRLAVLHWQARGFAGRIVNIASRAAYRGDSPAHWHYAASKAGMVAMTKTIARGYAREGILAFAICPGFTMTGMAEDYLSSRGGDALLADIPLGKVADPAEVASVARYCALEAPPSMTGAVIDVNGASHVR</sequence>
<dbReference type="PRINTS" id="PR00081">
    <property type="entry name" value="GDHRDH"/>
</dbReference>
<dbReference type="Pfam" id="PF13561">
    <property type="entry name" value="adh_short_C2"/>
    <property type="match status" value="1"/>
</dbReference>
<evidence type="ECO:0000256" key="1">
    <source>
        <dbReference type="ARBA" id="ARBA00006484"/>
    </source>
</evidence>
<evidence type="ECO:0000313" key="3">
    <source>
        <dbReference type="Proteomes" id="UP000240996"/>
    </source>
</evidence>
<dbReference type="RefSeq" id="WP_107932021.1">
    <property type="nucleotide sequence ID" value="NZ_PZZN01000002.1"/>
</dbReference>
<dbReference type="CDD" id="cd05233">
    <property type="entry name" value="SDR_c"/>
    <property type="match status" value="1"/>
</dbReference>
<gene>
    <name evidence="2" type="ORF">C8J24_1967</name>
</gene>
<comment type="caution">
    <text evidence="2">The sequence shown here is derived from an EMBL/GenBank/DDBJ whole genome shotgun (WGS) entry which is preliminary data.</text>
</comment>
<dbReference type="PRINTS" id="PR00080">
    <property type="entry name" value="SDRFAMILY"/>
</dbReference>
<comment type="similarity">
    <text evidence="1">Belongs to the short-chain dehydrogenases/reductases (SDR) family.</text>
</comment>
<evidence type="ECO:0000313" key="2">
    <source>
        <dbReference type="EMBL" id="PTM45739.1"/>
    </source>
</evidence>
<dbReference type="InterPro" id="IPR002347">
    <property type="entry name" value="SDR_fam"/>
</dbReference>
<dbReference type="SUPFAM" id="SSF51735">
    <property type="entry name" value="NAD(P)-binding Rossmann-fold domains"/>
    <property type="match status" value="1"/>
</dbReference>
<dbReference type="EMBL" id="PZZN01000002">
    <property type="protein sequence ID" value="PTM45739.1"/>
    <property type="molecule type" value="Genomic_DNA"/>
</dbReference>